<dbReference type="KEGG" id="sscu:CEP64_10975"/>
<dbReference type="GO" id="GO:0030246">
    <property type="term" value="F:carbohydrate binding"/>
    <property type="evidence" value="ECO:0007669"/>
    <property type="project" value="InterPro"/>
</dbReference>
<dbReference type="GO" id="GO:0005737">
    <property type="term" value="C:cytoplasm"/>
    <property type="evidence" value="ECO:0007669"/>
    <property type="project" value="TreeGrafter"/>
</dbReference>
<dbReference type="Gene3D" id="2.70.98.10">
    <property type="match status" value="1"/>
</dbReference>
<reference evidence="2" key="1">
    <citation type="submission" date="2017-06" db="EMBL/GenBank/DDBJ databases">
        <title>FDA dAtabase for Regulatory Grade micrObial Sequences (FDA-ARGOS): Supporting development and validation of Infectious Disease Dx tests.</title>
        <authorList>
            <person name="Goldberg B."/>
            <person name="Campos J."/>
            <person name="Tallon L."/>
            <person name="Sadzewicz L."/>
            <person name="Sengamalay N."/>
            <person name="Ott S."/>
            <person name="Godinez A."/>
            <person name="Nagaraj S."/>
            <person name="Vavikolanu K."/>
            <person name="Nadendla S."/>
            <person name="George J."/>
            <person name="Geyer C."/>
            <person name="Sichtig H."/>
        </authorList>
    </citation>
    <scope>NUCLEOTIDE SEQUENCE [LARGE SCALE GENOMIC DNA]</scope>
    <source>
        <strain evidence="2">FDAARGOS_285</strain>
    </source>
</reference>
<protein>
    <recommendedName>
        <fullName evidence="3">Aldose 1-epimerase</fullName>
    </recommendedName>
</protein>
<dbReference type="GO" id="GO:0004034">
    <property type="term" value="F:aldose 1-epimerase activity"/>
    <property type="evidence" value="ECO:0007669"/>
    <property type="project" value="TreeGrafter"/>
</dbReference>
<proteinExistence type="predicted"/>
<dbReference type="InterPro" id="IPR011013">
    <property type="entry name" value="Gal_mutarotase_sf_dom"/>
</dbReference>
<gene>
    <name evidence="1" type="ORF">CEP64_10975</name>
</gene>
<dbReference type="PANTHER" id="PTHR10091:SF0">
    <property type="entry name" value="GALACTOSE MUTAROTASE"/>
    <property type="match status" value="1"/>
</dbReference>
<dbReference type="SUPFAM" id="SSF74650">
    <property type="entry name" value="Galactose mutarotase-like"/>
    <property type="match status" value="1"/>
</dbReference>
<dbReference type="RefSeq" id="WP_088592540.1">
    <property type="nucleotide sequence ID" value="NZ_CP022046.2"/>
</dbReference>
<organism evidence="1 2">
    <name type="scientific">Mammaliicoccus sciuri</name>
    <name type="common">Staphylococcus sciuri</name>
    <dbReference type="NCBI Taxonomy" id="1296"/>
    <lineage>
        <taxon>Bacteria</taxon>
        <taxon>Bacillati</taxon>
        <taxon>Bacillota</taxon>
        <taxon>Bacilli</taxon>
        <taxon>Bacillales</taxon>
        <taxon>Staphylococcaceae</taxon>
        <taxon>Mammaliicoccus</taxon>
    </lineage>
</organism>
<dbReference type="Proteomes" id="UP000197058">
    <property type="component" value="Chromosome"/>
</dbReference>
<accession>A0AAI8DJB1</accession>
<name>A0AAI8DJB1_MAMSC</name>
<dbReference type="GO" id="GO:0033499">
    <property type="term" value="P:galactose catabolic process via UDP-galactose, Leloir pathway"/>
    <property type="evidence" value="ECO:0007669"/>
    <property type="project" value="TreeGrafter"/>
</dbReference>
<dbReference type="InterPro" id="IPR014718">
    <property type="entry name" value="GH-type_carb-bd"/>
</dbReference>
<dbReference type="GO" id="GO:0006006">
    <property type="term" value="P:glucose metabolic process"/>
    <property type="evidence" value="ECO:0007669"/>
    <property type="project" value="TreeGrafter"/>
</dbReference>
<evidence type="ECO:0000313" key="2">
    <source>
        <dbReference type="Proteomes" id="UP000197058"/>
    </source>
</evidence>
<dbReference type="InterPro" id="IPR008183">
    <property type="entry name" value="Aldose_1/G6P_1-epimerase"/>
</dbReference>
<dbReference type="PANTHER" id="PTHR10091">
    <property type="entry name" value="ALDOSE-1-EPIMERASE"/>
    <property type="match status" value="1"/>
</dbReference>
<dbReference type="EMBL" id="CP022046">
    <property type="protein sequence ID" value="ASE35101.1"/>
    <property type="molecule type" value="Genomic_DNA"/>
</dbReference>
<evidence type="ECO:0000313" key="1">
    <source>
        <dbReference type="EMBL" id="ASE35101.1"/>
    </source>
</evidence>
<sequence length="336" mass="38726">MSFEIETLDKEKNIDLITIYDERSKVQFTNFGMRIVDWKIDGRSVILGPTESDDLIEYYEQNPYFFGATVARYGGRIEDGQFVLNGESYQLEQNDGVHNLHGGSNGLHTQVFDYDIVNEDDIVRIVYHVELKYSVDHFPGDINMTVTHQYDLTNLKWTIIYEATSTEDTLLNPMNHVYFNLNETNASIENHQLHHNVRLYPLKDNQIVESLDTENINVEIGKDSITFKDIFESGLQQIKQFNGIDHPVKLEDGIFKVSNDKLELEMTTNQNEVVIFTLNDVNWNDLKDSIHVHSGFTLETQSLPNDINLLNESAPSILRNGDTFNSVTSYQINYKK</sequence>
<dbReference type="Pfam" id="PF01263">
    <property type="entry name" value="Aldose_epim"/>
    <property type="match status" value="1"/>
</dbReference>
<dbReference type="AlphaFoldDB" id="A0AAI8DJB1"/>
<evidence type="ECO:0008006" key="3">
    <source>
        <dbReference type="Google" id="ProtNLM"/>
    </source>
</evidence>